<evidence type="ECO:0000256" key="2">
    <source>
        <dbReference type="ARBA" id="ARBA00022857"/>
    </source>
</evidence>
<reference evidence="4" key="1">
    <citation type="submission" date="2021-02" db="EMBL/GenBank/DDBJ databases">
        <title>Genome sequence Cadophora malorum strain M34.</title>
        <authorList>
            <person name="Stefanovic E."/>
            <person name="Vu D."/>
            <person name="Scully C."/>
            <person name="Dijksterhuis J."/>
            <person name="Roader J."/>
            <person name="Houbraken J."/>
        </authorList>
    </citation>
    <scope>NUCLEOTIDE SEQUENCE</scope>
    <source>
        <strain evidence="4">M34</strain>
    </source>
</reference>
<organism evidence="4 5">
    <name type="scientific">Cadophora malorum</name>
    <dbReference type="NCBI Taxonomy" id="108018"/>
    <lineage>
        <taxon>Eukaryota</taxon>
        <taxon>Fungi</taxon>
        <taxon>Dikarya</taxon>
        <taxon>Ascomycota</taxon>
        <taxon>Pezizomycotina</taxon>
        <taxon>Leotiomycetes</taxon>
        <taxon>Helotiales</taxon>
        <taxon>Ploettnerulaceae</taxon>
        <taxon>Cadophora</taxon>
    </lineage>
</organism>
<dbReference type="PRINTS" id="PR00081">
    <property type="entry name" value="GDHRDH"/>
</dbReference>
<dbReference type="AlphaFoldDB" id="A0A8H7W5P0"/>
<dbReference type="SUPFAM" id="SSF51735">
    <property type="entry name" value="NAD(P)-binding Rossmann-fold domains"/>
    <property type="match status" value="1"/>
</dbReference>
<dbReference type="InterPro" id="IPR036291">
    <property type="entry name" value="NAD(P)-bd_dom_sf"/>
</dbReference>
<dbReference type="InterPro" id="IPR002347">
    <property type="entry name" value="SDR_fam"/>
</dbReference>
<evidence type="ECO:0000256" key="3">
    <source>
        <dbReference type="ARBA" id="ARBA00023002"/>
    </source>
</evidence>
<proteinExistence type="inferred from homology"/>
<evidence type="ECO:0008006" key="6">
    <source>
        <dbReference type="Google" id="ProtNLM"/>
    </source>
</evidence>
<protein>
    <recommendedName>
        <fullName evidence="6">NAD(P)-binding protein</fullName>
    </recommendedName>
</protein>
<sequence length="340" mass="37503">MPYFQPKLILPPTLTFTTKTILITGATAGLGLAATTLLLQHHASEIVFGVRNTTKGSLIASQILSSPQIKKVHPNAKITVLHLDLEKYESVLSFAREAREKYEGRLDMLLLNAGTGSLRREVLGEGKGHEKTMQVNILSPALLALELLPVLEATARRTGVPSRISWVGSFVQFDHSFGKIPIPEEFLAKDGGKDILGYFDDEKSFVSMARYSDSKLMVTMFVEQLARVVDPELVVVNDVSPGMVRTGFGEYPVWLRGMMAVFFGLKARSPEDGAKTYLHALGVAESESHGMYLSDNKVTDRAPITTTPVGEKIQEKLWDDMLKEFLKLDASLRIPKGQTV</sequence>
<keyword evidence="5" id="KW-1185">Reference proteome</keyword>
<evidence type="ECO:0000313" key="4">
    <source>
        <dbReference type="EMBL" id="KAG4418556.1"/>
    </source>
</evidence>
<dbReference type="EMBL" id="JAFJYH010000125">
    <property type="protein sequence ID" value="KAG4418556.1"/>
    <property type="molecule type" value="Genomic_DNA"/>
</dbReference>
<keyword evidence="2" id="KW-0521">NADP</keyword>
<gene>
    <name evidence="4" type="ORF">IFR04_008267</name>
</gene>
<dbReference type="Proteomes" id="UP000664132">
    <property type="component" value="Unassembled WGS sequence"/>
</dbReference>
<dbReference type="OrthoDB" id="542013at2759"/>
<dbReference type="Pfam" id="PF00106">
    <property type="entry name" value="adh_short"/>
    <property type="match status" value="1"/>
</dbReference>
<comment type="similarity">
    <text evidence="1">Belongs to the short-chain dehydrogenases/reductases (SDR) family.</text>
</comment>
<dbReference type="PANTHER" id="PTHR24320:SF252">
    <property type="entry name" value="DEHYDROGENASE_REDUCTASE FAMILY PROTEIN, PUTATIVE (AFU_ORTHOLOGUE AFUA_3G08550)-RELATED"/>
    <property type="match status" value="1"/>
</dbReference>
<dbReference type="GO" id="GO:0016491">
    <property type="term" value="F:oxidoreductase activity"/>
    <property type="evidence" value="ECO:0007669"/>
    <property type="project" value="UniProtKB-KW"/>
</dbReference>
<accession>A0A8H7W5P0</accession>
<dbReference type="Gene3D" id="3.40.50.720">
    <property type="entry name" value="NAD(P)-binding Rossmann-like Domain"/>
    <property type="match status" value="1"/>
</dbReference>
<keyword evidence="3" id="KW-0560">Oxidoreductase</keyword>
<evidence type="ECO:0000313" key="5">
    <source>
        <dbReference type="Proteomes" id="UP000664132"/>
    </source>
</evidence>
<dbReference type="PANTHER" id="PTHR24320">
    <property type="entry name" value="RETINOL DEHYDROGENASE"/>
    <property type="match status" value="1"/>
</dbReference>
<evidence type="ECO:0000256" key="1">
    <source>
        <dbReference type="ARBA" id="ARBA00006484"/>
    </source>
</evidence>
<comment type="caution">
    <text evidence="4">The sequence shown here is derived from an EMBL/GenBank/DDBJ whole genome shotgun (WGS) entry which is preliminary data.</text>
</comment>
<name>A0A8H7W5P0_9HELO</name>